<proteinExistence type="inferred from homology"/>
<comment type="similarity">
    <text evidence="1">Belongs to the DNA2/NAM7 helicase family.</text>
</comment>
<sequence>MGEGGTLPDWREELVHAVDTWLRVERQGAARPGQWRMLAAARPDTDDGWFVVDLRGRSSDLTGYEALRLAPRGSKRPETGHLVEEVVEEGDIIRVRTGRFVTGDDLCLYGSARPKGFLIEKLRDGLQALTDPGLANALAHGRLTTLPPPAPESRLPGLNPGQRQAYAACTAPRGLFLVWGPPGTGKTEVLRRAILDLLAGGRRVLLLSNANVAVDNALLGVARDGQFGRGELVRVGPPALRAIADNPAVSLPLLAAAVQSEVAEKRRQVEQRLCALRDAVAKLERLDAELAGYDHTAYEEARRLLDREREITELAARLHELSGELDGARAADEKARADLAANEAAWEEITAARNHLAQAAALVRQLEDLEIAYGDEQVALHRAERELGETETAIRELESQPFGQLRNLGRLRRLRQRQDSQRRDRDARARRCAELGQMLPRQRAVLQQRIAEHRRLAGPVDESEVERRRKSLDQARSEAETALRNLQGLEDRVAALRESLLAAEAAPRASAEHRRLVAEAEQAGLPARHAERERLRRQVAAEQPQRDQLERDYQRLTQQLEELRRDAERKIIQQARLVATTLARFRLHPAVSGGEYDVVLVDEVATATLPEVLLAVAKAKKTAVLLGDFLQLPSPALSRLRASQEGKENPYVQKWVLRDCFAACGITTPQQAQRSAGCAVLGLQYRFGPGIMELANRVMYRGLLRAGRELPPRDPSDPEIVWLDTDELDDLAIVRRVKPTSGWWPAGSLLARILAQHHRDRGESVGVIAPYTYQIEATAEALRDVEATGTAFGTEVSTVHSAQGREFDVVVFDLVEDGQRDGWVAKGQATSAEDYARSGAQLFNVGLTRAQSRLYLIGSGQTLSRAAPGSVLAAVRGLVDAGRVHWLAATELLAPSDDPARVEDPLAHELADVLAQYVRIADIHDELSFYATFEEYLGQARREVYLWSPWTAPGRMRRVLPLLEATVARGVELTVFVRGSEDGSMQREDFQQWLTELRRTVPRVVRVRSMHQKLIVIDERLTLFGSLNPLSHSNTREVMCIVEGHRFAAKMLEHEHAREFSAPPRACGACGHTEVELWRSMAKAKNYGWYWRCAKRDERGRQACDWEQRVLLKRENSGS</sequence>
<organism evidence="8 9">
    <name type="scientific">Carbonactinospora thermoautotrophica</name>
    <dbReference type="NCBI Taxonomy" id="1469144"/>
    <lineage>
        <taxon>Bacteria</taxon>
        <taxon>Bacillati</taxon>
        <taxon>Actinomycetota</taxon>
        <taxon>Actinomycetes</taxon>
        <taxon>Kitasatosporales</taxon>
        <taxon>Carbonactinosporaceae</taxon>
        <taxon>Carbonactinospora</taxon>
    </lineage>
</organism>
<dbReference type="OrthoDB" id="3197455at2"/>
<dbReference type="PANTHER" id="PTHR43788:SF8">
    <property type="entry name" value="DNA-BINDING PROTEIN SMUBP-2"/>
    <property type="match status" value="1"/>
</dbReference>
<dbReference type="InterPro" id="IPR047187">
    <property type="entry name" value="SF1_C_Upf1"/>
</dbReference>
<dbReference type="SUPFAM" id="SSF52540">
    <property type="entry name" value="P-loop containing nucleoside triphosphate hydrolases"/>
    <property type="match status" value="1"/>
</dbReference>
<evidence type="ECO:0000259" key="7">
    <source>
        <dbReference type="PROSITE" id="PS50035"/>
    </source>
</evidence>
<feature type="domain" description="PLD phosphodiesterase" evidence="7">
    <location>
        <begin position="1006"/>
        <end position="1028"/>
    </location>
</feature>
<dbReference type="Pfam" id="PF13087">
    <property type="entry name" value="AAA_12"/>
    <property type="match status" value="1"/>
</dbReference>
<keyword evidence="2" id="KW-0547">Nucleotide-binding</keyword>
<dbReference type="GO" id="GO:0043139">
    <property type="term" value="F:5'-3' DNA helicase activity"/>
    <property type="evidence" value="ECO:0007669"/>
    <property type="project" value="TreeGrafter"/>
</dbReference>
<dbReference type="InterPro" id="IPR025202">
    <property type="entry name" value="PLD-like_dom"/>
</dbReference>
<dbReference type="GO" id="GO:0005524">
    <property type="term" value="F:ATP binding"/>
    <property type="evidence" value="ECO:0007669"/>
    <property type="project" value="UniProtKB-KW"/>
</dbReference>
<dbReference type="GO" id="GO:0006793">
    <property type="term" value="P:phosphorus metabolic process"/>
    <property type="evidence" value="ECO:0007669"/>
    <property type="project" value="UniProtKB-ARBA"/>
</dbReference>
<dbReference type="PANTHER" id="PTHR43788">
    <property type="entry name" value="DNA2/NAM7 HELICASE FAMILY MEMBER"/>
    <property type="match status" value="1"/>
</dbReference>
<gene>
    <name evidence="8" type="ORF">LI90_2109</name>
</gene>
<evidence type="ECO:0000256" key="1">
    <source>
        <dbReference type="ARBA" id="ARBA00007913"/>
    </source>
</evidence>
<feature type="coiled-coil region" evidence="6">
    <location>
        <begin position="546"/>
        <end position="573"/>
    </location>
</feature>
<dbReference type="PATRIC" id="fig|1469144.10.peg.2288"/>
<dbReference type="STRING" id="1469144.LI90_2109"/>
<protein>
    <recommendedName>
        <fullName evidence="7">PLD phosphodiesterase domain-containing protein</fullName>
    </recommendedName>
</protein>
<dbReference type="PROSITE" id="PS50035">
    <property type="entry name" value="PLD"/>
    <property type="match status" value="1"/>
</dbReference>
<evidence type="ECO:0000256" key="4">
    <source>
        <dbReference type="ARBA" id="ARBA00022806"/>
    </source>
</evidence>
<dbReference type="AlphaFoldDB" id="A0A132MTB1"/>
<dbReference type="GO" id="GO:0016787">
    <property type="term" value="F:hydrolase activity"/>
    <property type="evidence" value="ECO:0007669"/>
    <property type="project" value="UniProtKB-KW"/>
</dbReference>
<dbReference type="SUPFAM" id="SSF56024">
    <property type="entry name" value="Phospholipase D/nuclease"/>
    <property type="match status" value="1"/>
</dbReference>
<dbReference type="Pfam" id="PF13086">
    <property type="entry name" value="AAA_11"/>
    <property type="match status" value="1"/>
</dbReference>
<keyword evidence="5" id="KW-0067">ATP-binding</keyword>
<dbReference type="CDD" id="cd18808">
    <property type="entry name" value="SF1_C_Upf1"/>
    <property type="match status" value="1"/>
</dbReference>
<name>A0A132MTB1_9ACTN</name>
<evidence type="ECO:0000256" key="5">
    <source>
        <dbReference type="ARBA" id="ARBA00022840"/>
    </source>
</evidence>
<evidence type="ECO:0000313" key="9">
    <source>
        <dbReference type="Proteomes" id="UP000070188"/>
    </source>
</evidence>
<dbReference type="InterPro" id="IPR001736">
    <property type="entry name" value="PLipase_D/transphosphatidylase"/>
</dbReference>
<dbReference type="InterPro" id="IPR041679">
    <property type="entry name" value="DNA2/NAM7-like_C"/>
</dbReference>
<dbReference type="EMBL" id="LAXD01000001">
    <property type="protein sequence ID" value="KWX01081.1"/>
    <property type="molecule type" value="Genomic_DNA"/>
</dbReference>
<accession>A0A132MTB1</accession>
<feature type="coiled-coil region" evidence="6">
    <location>
        <begin position="311"/>
        <end position="400"/>
    </location>
</feature>
<keyword evidence="3" id="KW-0378">Hydrolase</keyword>
<comment type="caution">
    <text evidence="8">The sequence shown here is derived from an EMBL/GenBank/DDBJ whole genome shotgun (WGS) entry which is preliminary data.</text>
</comment>
<dbReference type="Pfam" id="PF13091">
    <property type="entry name" value="PLDc_2"/>
    <property type="match status" value="1"/>
</dbReference>
<evidence type="ECO:0000256" key="2">
    <source>
        <dbReference type="ARBA" id="ARBA00022741"/>
    </source>
</evidence>
<dbReference type="Proteomes" id="UP000070188">
    <property type="component" value="Unassembled WGS sequence"/>
</dbReference>
<evidence type="ECO:0000256" key="6">
    <source>
        <dbReference type="SAM" id="Coils"/>
    </source>
</evidence>
<keyword evidence="6" id="KW-0175">Coiled coil</keyword>
<dbReference type="InterPro" id="IPR041677">
    <property type="entry name" value="DNA2/NAM7_AAA_11"/>
</dbReference>
<evidence type="ECO:0000313" key="8">
    <source>
        <dbReference type="EMBL" id="KWX01081.1"/>
    </source>
</evidence>
<reference evidence="9" key="1">
    <citation type="submission" date="2015-04" db="EMBL/GenBank/DDBJ databases">
        <title>Physiological reanalysis, assessment of diazotrophy, and genome sequences of multiple isolates of Streptomyces thermoautotrophicus.</title>
        <authorList>
            <person name="MacKellar D.C."/>
            <person name="Lieber L."/>
            <person name="Norman J."/>
            <person name="Bolger A."/>
            <person name="Tobin C."/>
            <person name="Murray J.W."/>
            <person name="Chang R."/>
            <person name="Ford T."/>
            <person name="Nguyen P.Q."/>
            <person name="Woodward J."/>
            <person name="Permingeat H."/>
            <person name="Joshi N.S."/>
            <person name="Silver P.A."/>
            <person name="Usadel B."/>
            <person name="Rutherford A.W."/>
            <person name="Friesen M."/>
            <person name="Prell J."/>
        </authorList>
    </citation>
    <scope>NUCLEOTIDE SEQUENCE [LARGE SCALE GENOMIC DNA]</scope>
    <source>
        <strain evidence="9">H1</strain>
    </source>
</reference>
<dbReference type="Gene3D" id="3.40.50.300">
    <property type="entry name" value="P-loop containing nucleotide triphosphate hydrolases"/>
    <property type="match status" value="3"/>
</dbReference>
<dbReference type="InterPro" id="IPR050534">
    <property type="entry name" value="Coronavir_polyprotein_1ab"/>
</dbReference>
<keyword evidence="4" id="KW-0347">Helicase</keyword>
<evidence type="ECO:0000256" key="3">
    <source>
        <dbReference type="ARBA" id="ARBA00022801"/>
    </source>
</evidence>
<dbReference type="InterPro" id="IPR027417">
    <property type="entry name" value="P-loop_NTPase"/>
</dbReference>
<dbReference type="Gene3D" id="3.30.870.10">
    <property type="entry name" value="Endonuclease Chain A"/>
    <property type="match status" value="1"/>
</dbReference>
<keyword evidence="9" id="KW-1185">Reference proteome</keyword>
<feature type="coiled-coil region" evidence="6">
    <location>
        <begin position="465"/>
        <end position="506"/>
    </location>
</feature>